<accession>A0A0S7BGQ1</accession>
<protein>
    <submittedName>
        <fullName evidence="1">Uncharacterized protein</fullName>
    </submittedName>
</protein>
<reference evidence="1" key="1">
    <citation type="submission" date="2015-07" db="EMBL/GenBank/DDBJ databases">
        <title>Draft Genome Sequences of Anaerolinea thermolimosa IMO-1, Bellilinea caldifistulae GOMI-1, Leptolinea tardivitalis YMTK-2, Levilinea saccharolytica KIBI-1,Longilinea arvoryzae KOME-1, Previously Described as Members of the Anaerolineaceae (Chloroflexi).</title>
        <authorList>
            <person name="Sekiguchi Y."/>
            <person name="Ohashi A."/>
            <person name="Matsuura N."/>
            <person name="Tourlousse M.D."/>
        </authorList>
    </citation>
    <scope>NUCLEOTIDE SEQUENCE [LARGE SCALE GENOMIC DNA]</scope>
    <source>
        <strain evidence="1">KOME-1</strain>
    </source>
</reference>
<evidence type="ECO:0000313" key="1">
    <source>
        <dbReference type="EMBL" id="GAP12901.1"/>
    </source>
</evidence>
<dbReference type="STRING" id="360412.LARV_00641"/>
<name>A0A0S7BGQ1_9CHLR</name>
<keyword evidence="2" id="KW-1185">Reference proteome</keyword>
<sequence>MKISPRRHGTLWVQASTEKKVEKWGRRMIVFFSSPAQKFLL</sequence>
<proteinExistence type="predicted"/>
<organism evidence="1">
    <name type="scientific">Longilinea arvoryzae</name>
    <dbReference type="NCBI Taxonomy" id="360412"/>
    <lineage>
        <taxon>Bacteria</taxon>
        <taxon>Bacillati</taxon>
        <taxon>Chloroflexota</taxon>
        <taxon>Anaerolineae</taxon>
        <taxon>Anaerolineales</taxon>
        <taxon>Anaerolineaceae</taxon>
        <taxon>Longilinea</taxon>
    </lineage>
</organism>
<dbReference type="AlphaFoldDB" id="A0A0S7BGQ1"/>
<dbReference type="EMBL" id="DF967972">
    <property type="protein sequence ID" value="GAP12901.1"/>
    <property type="molecule type" value="Genomic_DNA"/>
</dbReference>
<gene>
    <name evidence="1" type="ORF">LARV_00641</name>
</gene>
<evidence type="ECO:0000313" key="2">
    <source>
        <dbReference type="Proteomes" id="UP000055060"/>
    </source>
</evidence>
<dbReference type="Proteomes" id="UP000055060">
    <property type="component" value="Unassembled WGS sequence"/>
</dbReference>